<reference evidence="1" key="1">
    <citation type="submission" date="2016-01" db="EMBL/GenBank/DDBJ databases">
        <authorList>
            <person name="Peeters C."/>
        </authorList>
    </citation>
    <scope>NUCLEOTIDE SEQUENCE [LARGE SCALE GENOMIC DNA]</scope>
    <source>
        <strain evidence="1">LMG 29317</strain>
    </source>
</reference>
<sequence>MYLTFYVQDAGYGDTDLMVYVRAEAALERCLEKAERESVWRFEPDDAPLFEAILRQGDRQLDGVPSYVYVDACARLDRFTLSGRSSPLPSAARMQ</sequence>
<dbReference type="Proteomes" id="UP000055019">
    <property type="component" value="Unassembled WGS sequence"/>
</dbReference>
<evidence type="ECO:0000313" key="1">
    <source>
        <dbReference type="EMBL" id="SAL87994.1"/>
    </source>
</evidence>
<protein>
    <submittedName>
        <fullName evidence="1">Fis family transcriptional regulator</fullName>
    </submittedName>
</protein>
<dbReference type="EMBL" id="FCOM02000109">
    <property type="protein sequence ID" value="SAL87994.1"/>
    <property type="molecule type" value="Genomic_DNA"/>
</dbReference>
<comment type="caution">
    <text evidence="1">The sequence shown here is derived from an EMBL/GenBank/DDBJ whole genome shotgun (WGS) entry which is preliminary data.</text>
</comment>
<evidence type="ECO:0000313" key="2">
    <source>
        <dbReference type="Proteomes" id="UP000055019"/>
    </source>
</evidence>
<accession>A0A158L3N4</accession>
<dbReference type="RefSeq" id="WP_235024915.1">
    <property type="nucleotide sequence ID" value="NZ_FCOM02000109.1"/>
</dbReference>
<keyword evidence="2" id="KW-1185">Reference proteome</keyword>
<organism evidence="1 2">
    <name type="scientific">Caballeronia arvi</name>
    <dbReference type="NCBI Taxonomy" id="1777135"/>
    <lineage>
        <taxon>Bacteria</taxon>
        <taxon>Pseudomonadati</taxon>
        <taxon>Pseudomonadota</taxon>
        <taxon>Betaproteobacteria</taxon>
        <taxon>Burkholderiales</taxon>
        <taxon>Burkholderiaceae</taxon>
        <taxon>Caballeronia</taxon>
    </lineage>
</organism>
<gene>
    <name evidence="1" type="ORF">AWB74_08355</name>
</gene>
<proteinExistence type="predicted"/>
<dbReference type="AlphaFoldDB" id="A0A158L3N4"/>
<name>A0A158L3N4_9BURK</name>